<dbReference type="EMBL" id="CAJJDP010000066">
    <property type="protein sequence ID" value="CAD8176507.1"/>
    <property type="molecule type" value="Genomic_DNA"/>
</dbReference>
<comment type="caution">
    <text evidence="3">The sequence shown here is derived from an EMBL/GenBank/DDBJ whole genome shotgun (WGS) entry which is preliminary data.</text>
</comment>
<dbReference type="AlphaFoldDB" id="A0A8S1VHQ8"/>
<evidence type="ECO:0000256" key="2">
    <source>
        <dbReference type="SAM" id="MobiDB-lite"/>
    </source>
</evidence>
<evidence type="ECO:0000313" key="4">
    <source>
        <dbReference type="Proteomes" id="UP000683925"/>
    </source>
</evidence>
<dbReference type="OrthoDB" id="305435at2759"/>
<reference evidence="3" key="1">
    <citation type="submission" date="2021-01" db="EMBL/GenBank/DDBJ databases">
        <authorList>
            <consortium name="Genoscope - CEA"/>
            <person name="William W."/>
        </authorList>
    </citation>
    <scope>NUCLEOTIDE SEQUENCE</scope>
</reference>
<keyword evidence="4" id="KW-1185">Reference proteome</keyword>
<name>A0A8S1VHQ8_PAROT</name>
<feature type="coiled-coil region" evidence="1">
    <location>
        <begin position="90"/>
        <end position="251"/>
    </location>
</feature>
<evidence type="ECO:0000313" key="3">
    <source>
        <dbReference type="EMBL" id="CAD8176507.1"/>
    </source>
</evidence>
<evidence type="ECO:0000256" key="1">
    <source>
        <dbReference type="SAM" id="Coils"/>
    </source>
</evidence>
<organism evidence="3 4">
    <name type="scientific">Paramecium octaurelia</name>
    <dbReference type="NCBI Taxonomy" id="43137"/>
    <lineage>
        <taxon>Eukaryota</taxon>
        <taxon>Sar</taxon>
        <taxon>Alveolata</taxon>
        <taxon>Ciliophora</taxon>
        <taxon>Intramacronucleata</taxon>
        <taxon>Oligohymenophorea</taxon>
        <taxon>Peniculida</taxon>
        <taxon>Parameciidae</taxon>
        <taxon>Paramecium</taxon>
    </lineage>
</organism>
<feature type="compositionally biased region" description="Acidic residues" evidence="2">
    <location>
        <begin position="467"/>
        <end position="477"/>
    </location>
</feature>
<protein>
    <submittedName>
        <fullName evidence="3">Uncharacterized protein</fullName>
    </submittedName>
</protein>
<accession>A0A8S1VHQ8</accession>
<dbReference type="OMA" id="SCYENAI"/>
<proteinExistence type="predicted"/>
<dbReference type="Proteomes" id="UP000683925">
    <property type="component" value="Unassembled WGS sequence"/>
</dbReference>
<gene>
    <name evidence="3" type="ORF">POCTA_138.1.T0670125</name>
</gene>
<feature type="region of interest" description="Disordered" evidence="2">
    <location>
        <begin position="452"/>
        <end position="477"/>
    </location>
</feature>
<sequence>MQRKLNDRSSSTAETNIRRKDLVDQTYDKIFFYDDRERMQQELQQIKVENNKLINENTKLKTQIILFDKDLVRYEKLCVGSLNKSSDLLLIQLRKHNKELSQQLKEKIEQIEHLKRSAKITRIAELECENKVQIEEYAKLKSCYENAIKQINDLNQKVQWFQNLQVDIQKLQRLNENNVNENKNLNTKIQQLEEMLKQQQVNLTQLYIQQILNKTSIQQHEKKINMLQAQNKKLISEKTNLKVTIKMLQDREKAFVILKKPSSHLKLSALHQLILTELKFKLILRGITVKQLNEMFDGLKQQAKEQNVQIRLDDFHHILSQEPFSFTDNKKILQILNCLTGNGDVLIEQFLNLIGIYETFNNFDFEQEQQTMQEQLNQNKQKIKEYWNQKQVVDYHDVQKMVLSVGLSFNNSSLLYYNLNLFEKSNEDLQNIKVSDTLDPFLDEDQEILEFNGYKKQTNQPPRISEVSDEEHYEQQD</sequence>
<keyword evidence="1" id="KW-0175">Coiled coil</keyword>
<feature type="coiled-coil region" evidence="1">
    <location>
        <begin position="36"/>
        <end position="63"/>
    </location>
</feature>